<dbReference type="Pfam" id="PF14206">
    <property type="entry name" value="Cys_rich_CPCC"/>
    <property type="match status" value="1"/>
</dbReference>
<evidence type="ECO:0000259" key="2">
    <source>
        <dbReference type="Pfam" id="PF14206"/>
    </source>
</evidence>
<dbReference type="EMBL" id="BAAABW010000013">
    <property type="protein sequence ID" value="GAA0345685.1"/>
    <property type="molecule type" value="Genomic_DNA"/>
</dbReference>
<reference evidence="3 4" key="1">
    <citation type="journal article" date="2019" name="Int. J. Syst. Evol. Microbiol.">
        <title>The Global Catalogue of Microorganisms (GCM) 10K type strain sequencing project: providing services to taxonomists for standard genome sequencing and annotation.</title>
        <authorList>
            <consortium name="The Broad Institute Genomics Platform"/>
            <consortium name="The Broad Institute Genome Sequencing Center for Infectious Disease"/>
            <person name="Wu L."/>
            <person name="Ma J."/>
        </authorList>
    </citation>
    <scope>NUCLEOTIDE SEQUENCE [LARGE SCALE GENOMIC DNA]</scope>
    <source>
        <strain evidence="3 4">JCM 4565</strain>
    </source>
</reference>
<feature type="domain" description="Cysteine-rich CPCC" evidence="2">
    <location>
        <begin position="54"/>
        <end position="102"/>
    </location>
</feature>
<evidence type="ECO:0000313" key="4">
    <source>
        <dbReference type="Proteomes" id="UP001500063"/>
    </source>
</evidence>
<keyword evidence="4" id="KW-1185">Reference proteome</keyword>
<sequence length="107" mass="11419">MASSEGPGHFTGPNGIAAGLVAPAKQEVGEAGPRRSLGPVPEPQPVQATPDGWFPCPCCGHRMFSGFWSDEICAVCFWQDDLFQLRYPWAQTGPNGGLSLSERVNTS</sequence>
<dbReference type="InterPro" id="IPR025983">
    <property type="entry name" value="Cys_rich_CPCC"/>
</dbReference>
<dbReference type="RefSeq" id="WP_344117632.1">
    <property type="nucleotide sequence ID" value="NZ_BAAABW010000013.1"/>
</dbReference>
<evidence type="ECO:0000256" key="1">
    <source>
        <dbReference type="SAM" id="MobiDB-lite"/>
    </source>
</evidence>
<comment type="caution">
    <text evidence="3">The sequence shown here is derived from an EMBL/GenBank/DDBJ whole genome shotgun (WGS) entry which is preliminary data.</text>
</comment>
<name>A0ABN0WSV5_9ACTN</name>
<evidence type="ECO:0000313" key="3">
    <source>
        <dbReference type="EMBL" id="GAA0345685.1"/>
    </source>
</evidence>
<accession>A0ABN0WSV5</accession>
<organism evidence="3 4">
    <name type="scientific">Streptomyces blastmyceticus</name>
    <dbReference type="NCBI Taxonomy" id="68180"/>
    <lineage>
        <taxon>Bacteria</taxon>
        <taxon>Bacillati</taxon>
        <taxon>Actinomycetota</taxon>
        <taxon>Actinomycetes</taxon>
        <taxon>Kitasatosporales</taxon>
        <taxon>Streptomycetaceae</taxon>
        <taxon>Streptomyces</taxon>
    </lineage>
</organism>
<protein>
    <recommendedName>
        <fullName evidence="2">Cysteine-rich CPCC domain-containing protein</fullName>
    </recommendedName>
</protein>
<proteinExistence type="predicted"/>
<dbReference type="Proteomes" id="UP001500063">
    <property type="component" value="Unassembled WGS sequence"/>
</dbReference>
<feature type="region of interest" description="Disordered" evidence="1">
    <location>
        <begin position="1"/>
        <end position="47"/>
    </location>
</feature>
<gene>
    <name evidence="3" type="ORF">GCM10010319_22530</name>
</gene>